<feature type="transmembrane region" description="Helical" evidence="1">
    <location>
        <begin position="380"/>
        <end position="397"/>
    </location>
</feature>
<accession>A0ABT8L7M1</accession>
<dbReference type="Proteomes" id="UP001172083">
    <property type="component" value="Unassembled WGS sequence"/>
</dbReference>
<keyword evidence="1" id="KW-0472">Membrane</keyword>
<protein>
    <submittedName>
        <fullName evidence="2">HupE/UreJ family protein</fullName>
    </submittedName>
</protein>
<keyword evidence="1" id="KW-1133">Transmembrane helix</keyword>
<proteinExistence type="predicted"/>
<name>A0ABT8L7M1_9BACT</name>
<feature type="transmembrane region" description="Helical" evidence="1">
    <location>
        <begin position="284"/>
        <end position="302"/>
    </location>
</feature>
<feature type="transmembrane region" description="Helical" evidence="1">
    <location>
        <begin position="200"/>
        <end position="219"/>
    </location>
</feature>
<keyword evidence="3" id="KW-1185">Reference proteome</keyword>
<dbReference type="Pfam" id="PF13795">
    <property type="entry name" value="HupE_UreJ_2"/>
    <property type="match status" value="1"/>
</dbReference>
<dbReference type="InterPro" id="IPR032809">
    <property type="entry name" value="Put_HupE_UreJ"/>
</dbReference>
<evidence type="ECO:0000256" key="1">
    <source>
        <dbReference type="SAM" id="Phobius"/>
    </source>
</evidence>
<reference evidence="2" key="1">
    <citation type="submission" date="2023-06" db="EMBL/GenBank/DDBJ databases">
        <title>Genomic of Agaribacillus aureum.</title>
        <authorList>
            <person name="Wang G."/>
        </authorList>
    </citation>
    <scope>NUCLEOTIDE SEQUENCE</scope>
    <source>
        <strain evidence="2">BMA12</strain>
    </source>
</reference>
<dbReference type="RefSeq" id="WP_346759095.1">
    <property type="nucleotide sequence ID" value="NZ_JAUJEB010000003.1"/>
</dbReference>
<gene>
    <name evidence="2" type="ORF">QQ020_16915</name>
</gene>
<feature type="transmembrane region" description="Helical" evidence="1">
    <location>
        <begin position="314"/>
        <end position="332"/>
    </location>
</feature>
<keyword evidence="1" id="KW-0812">Transmembrane</keyword>
<organism evidence="2 3">
    <name type="scientific">Agaribacillus aureus</name>
    <dbReference type="NCBI Taxonomy" id="3051825"/>
    <lineage>
        <taxon>Bacteria</taxon>
        <taxon>Pseudomonadati</taxon>
        <taxon>Bacteroidota</taxon>
        <taxon>Cytophagia</taxon>
        <taxon>Cytophagales</taxon>
        <taxon>Splendidivirgaceae</taxon>
        <taxon>Agaribacillus</taxon>
    </lineage>
</organism>
<dbReference type="EMBL" id="JAUJEB010000003">
    <property type="protein sequence ID" value="MDN5213757.1"/>
    <property type="molecule type" value="Genomic_DNA"/>
</dbReference>
<sequence>MRIHLRFIYVVIIGLIIIAAPRPVQAHAPNQSYIFFYIYEDGIDGIIEITTDDINRALNLSLPREIALEDLNAYLPQIKAYALENISFKSVQGSHTIQFNETTLFNGGSLGNYVQLHFSLESLSEVPEKLDIRYEVLFDKDPSHQGLMVIAEHWKAGIVNNEAMVSLILSTDERQKTLEIAEGSLWQGFTMMVGQGIHHIWIGLDHILFLLALILPSVLTRLFSEKKSSGTTSGKLGFLSSISNSWKPVESFKPAFIYIVKIVTFFTIAHTITLSLAALEIVSLPSRIVESIIALSIALAALHNIYPLFKGKDWLIAFGFGLFHGFGFASVLGDIGLGGQFLTLTLFGFNVGVEIGQVVIICLIFPVLYLMRNLKFYPQFLFSGSILLILISLYWFTERFFEVDLLLGKFVFGFIV</sequence>
<feature type="transmembrane region" description="Helical" evidence="1">
    <location>
        <begin position="255"/>
        <end position="278"/>
    </location>
</feature>
<feature type="transmembrane region" description="Helical" evidence="1">
    <location>
        <begin position="344"/>
        <end position="368"/>
    </location>
</feature>
<evidence type="ECO:0000313" key="2">
    <source>
        <dbReference type="EMBL" id="MDN5213757.1"/>
    </source>
</evidence>
<evidence type="ECO:0000313" key="3">
    <source>
        <dbReference type="Proteomes" id="UP001172083"/>
    </source>
</evidence>
<comment type="caution">
    <text evidence="2">The sequence shown here is derived from an EMBL/GenBank/DDBJ whole genome shotgun (WGS) entry which is preliminary data.</text>
</comment>